<dbReference type="InterPro" id="IPR011004">
    <property type="entry name" value="Trimer_LpxA-like_sf"/>
</dbReference>
<evidence type="ECO:0000256" key="4">
    <source>
        <dbReference type="ARBA" id="ARBA00023315"/>
    </source>
</evidence>
<accession>A0ABN1G2D9</accession>
<proteinExistence type="inferred from homology"/>
<dbReference type="EMBL" id="BAAAFZ010000084">
    <property type="protein sequence ID" value="GAA0602762.1"/>
    <property type="molecule type" value="Genomic_DNA"/>
</dbReference>
<organism evidence="5 6">
    <name type="scientific">Craurococcus roseus</name>
    <dbReference type="NCBI Taxonomy" id="77585"/>
    <lineage>
        <taxon>Bacteria</taxon>
        <taxon>Pseudomonadati</taxon>
        <taxon>Pseudomonadota</taxon>
        <taxon>Alphaproteobacteria</taxon>
        <taxon>Acetobacterales</taxon>
        <taxon>Acetobacteraceae</taxon>
        <taxon>Craurococcus</taxon>
    </lineage>
</organism>
<keyword evidence="6" id="KW-1185">Reference proteome</keyword>
<dbReference type="InterPro" id="IPR001451">
    <property type="entry name" value="Hexapep"/>
</dbReference>
<sequence>MSELPLNTKIGRYCSIGPGVKPLGFRHPLHAVSMSSAAFNPRREFVHSYLRDFEGTFSASATFAPVSTPQPQFRPLSIGHDVWIGAYVSLPGGVTIGNGAVIASNTVVTKDVPSYAILGGNPGKIIKFRFEDKIQADLEAIQWWNYELSDLHAIGMNDPAAFCAAFPSRRVHLREYKPRSVDIWAECQQLMRSSAWP</sequence>
<evidence type="ECO:0008006" key="7">
    <source>
        <dbReference type="Google" id="ProtNLM"/>
    </source>
</evidence>
<gene>
    <name evidence="5" type="ORF">GCM10009416_45700</name>
</gene>
<name>A0ABN1G2D9_9PROT</name>
<evidence type="ECO:0000256" key="2">
    <source>
        <dbReference type="ARBA" id="ARBA00022679"/>
    </source>
</evidence>
<dbReference type="CDD" id="cd03349">
    <property type="entry name" value="LbH_XAT"/>
    <property type="match status" value="1"/>
</dbReference>
<comment type="caution">
    <text evidence="5">The sequence shown here is derived from an EMBL/GenBank/DDBJ whole genome shotgun (WGS) entry which is preliminary data.</text>
</comment>
<evidence type="ECO:0000256" key="1">
    <source>
        <dbReference type="ARBA" id="ARBA00007274"/>
    </source>
</evidence>
<dbReference type="InterPro" id="IPR018357">
    <property type="entry name" value="Hexapep_transf_CS"/>
</dbReference>
<keyword evidence="2" id="KW-0808">Transferase</keyword>
<dbReference type="Pfam" id="PF00132">
    <property type="entry name" value="Hexapep"/>
    <property type="match status" value="1"/>
</dbReference>
<reference evidence="5 6" key="1">
    <citation type="journal article" date="2019" name="Int. J. Syst. Evol. Microbiol.">
        <title>The Global Catalogue of Microorganisms (GCM) 10K type strain sequencing project: providing services to taxonomists for standard genome sequencing and annotation.</title>
        <authorList>
            <consortium name="The Broad Institute Genomics Platform"/>
            <consortium name="The Broad Institute Genome Sequencing Center for Infectious Disease"/>
            <person name="Wu L."/>
            <person name="Ma J."/>
        </authorList>
    </citation>
    <scope>NUCLEOTIDE SEQUENCE [LARGE SCALE GENOMIC DNA]</scope>
    <source>
        <strain evidence="5 6">JCM 9933</strain>
    </source>
</reference>
<keyword evidence="4" id="KW-0012">Acyltransferase</keyword>
<evidence type="ECO:0000313" key="6">
    <source>
        <dbReference type="Proteomes" id="UP001501588"/>
    </source>
</evidence>
<dbReference type="Gene3D" id="2.160.10.10">
    <property type="entry name" value="Hexapeptide repeat proteins"/>
    <property type="match status" value="1"/>
</dbReference>
<evidence type="ECO:0000313" key="5">
    <source>
        <dbReference type="EMBL" id="GAA0602762.1"/>
    </source>
</evidence>
<dbReference type="InterPro" id="IPR050179">
    <property type="entry name" value="Trans_hexapeptide_repeat"/>
</dbReference>
<comment type="similarity">
    <text evidence="1">Belongs to the transferase hexapeptide repeat family.</text>
</comment>
<keyword evidence="3" id="KW-0677">Repeat</keyword>
<dbReference type="Proteomes" id="UP001501588">
    <property type="component" value="Unassembled WGS sequence"/>
</dbReference>
<evidence type="ECO:0000256" key="3">
    <source>
        <dbReference type="ARBA" id="ARBA00022737"/>
    </source>
</evidence>
<dbReference type="SUPFAM" id="SSF51161">
    <property type="entry name" value="Trimeric LpxA-like enzymes"/>
    <property type="match status" value="1"/>
</dbReference>
<dbReference type="PROSITE" id="PS00101">
    <property type="entry name" value="HEXAPEP_TRANSFERASES"/>
    <property type="match status" value="1"/>
</dbReference>
<protein>
    <recommendedName>
        <fullName evidence="7">CatB-related O-acetyltransferase</fullName>
    </recommendedName>
</protein>
<dbReference type="PANTHER" id="PTHR43300">
    <property type="entry name" value="ACETYLTRANSFERASE"/>
    <property type="match status" value="1"/>
</dbReference>